<evidence type="ECO:0000256" key="1">
    <source>
        <dbReference type="ARBA" id="ARBA00001864"/>
    </source>
</evidence>
<comment type="caution">
    <text evidence="5">Lacks conserved residue(s) required for the propagation of feature annotation.</text>
</comment>
<dbReference type="InterPro" id="IPR001381">
    <property type="entry name" value="DHquinase_I"/>
</dbReference>
<dbReference type="EC" id="4.2.1.10" evidence="5"/>
<evidence type="ECO:0000256" key="5">
    <source>
        <dbReference type="HAMAP-Rule" id="MF_00214"/>
    </source>
</evidence>
<keyword evidence="5" id="KW-0028">Amino-acid biosynthesis</keyword>
<dbReference type="FunFam" id="3.20.20.70:FF:000047">
    <property type="entry name" value="3-dehydroquinate dehydratase"/>
    <property type="match status" value="1"/>
</dbReference>
<protein>
    <recommendedName>
        <fullName evidence="5">3-dehydroquinate dehydratase</fullName>
        <shortName evidence="5">3-dehydroquinase</shortName>
        <ecNumber evidence="5">4.2.1.10</ecNumber>
    </recommendedName>
    <alternativeName>
        <fullName evidence="5">Type I DHQase</fullName>
    </alternativeName>
    <alternativeName>
        <fullName evidence="5">Type I dehydroquinase</fullName>
        <shortName evidence="5">DHQ1</shortName>
    </alternativeName>
</protein>
<dbReference type="Proteomes" id="UP000196581">
    <property type="component" value="Unassembled WGS sequence"/>
</dbReference>
<dbReference type="RefSeq" id="WP_087006289.1">
    <property type="nucleotide sequence ID" value="NZ_FWFF01000009.1"/>
</dbReference>
<dbReference type="InterPro" id="IPR050146">
    <property type="entry name" value="Type-I_3-dehydroquinase"/>
</dbReference>
<dbReference type="PANTHER" id="PTHR43699:SF1">
    <property type="entry name" value="3-DEHYDROQUINATE DEHYDRATASE"/>
    <property type="match status" value="1"/>
</dbReference>
<dbReference type="SUPFAM" id="SSF51569">
    <property type="entry name" value="Aldolase"/>
    <property type="match status" value="1"/>
</dbReference>
<evidence type="ECO:0000256" key="4">
    <source>
        <dbReference type="ARBA" id="ARBA00023270"/>
    </source>
</evidence>
<comment type="pathway">
    <text evidence="5">Metabolic intermediate biosynthesis; chorismate biosynthesis; chorismate from D-erythrose 4-phosphate and phosphoenolpyruvate: step 3/7.</text>
</comment>
<comment type="catalytic activity">
    <reaction evidence="1 5">
        <text>3-dehydroquinate = 3-dehydroshikimate + H2O</text>
        <dbReference type="Rhea" id="RHEA:21096"/>
        <dbReference type="ChEBI" id="CHEBI:15377"/>
        <dbReference type="ChEBI" id="CHEBI:16630"/>
        <dbReference type="ChEBI" id="CHEBI:32364"/>
        <dbReference type="EC" id="4.2.1.10"/>
    </reaction>
</comment>
<proteinExistence type="inferred from homology"/>
<name>A0A1X6XC14_9MICO</name>
<feature type="active site" description="Schiff-base intermediate with substrate" evidence="5">
    <location>
        <position position="167"/>
    </location>
</feature>
<comment type="subunit">
    <text evidence="5">Homodimer.</text>
</comment>
<dbReference type="HAMAP" id="MF_00214">
    <property type="entry name" value="AroD"/>
    <property type="match status" value="1"/>
</dbReference>
<keyword evidence="3 5" id="KW-0456">Lyase</keyword>
<dbReference type="GO" id="GO:0046279">
    <property type="term" value="P:3,4-dihydroxybenzoate biosynthetic process"/>
    <property type="evidence" value="ECO:0007669"/>
    <property type="project" value="TreeGrafter"/>
</dbReference>
<feature type="binding site" evidence="5">
    <location>
        <position position="84"/>
    </location>
    <ligand>
        <name>3-dehydroquinate</name>
        <dbReference type="ChEBI" id="CHEBI:32364"/>
    </ligand>
</feature>
<dbReference type="EMBL" id="FWFF01000009">
    <property type="protein sequence ID" value="SLM96650.1"/>
    <property type="molecule type" value="Genomic_DNA"/>
</dbReference>
<reference evidence="7" key="1">
    <citation type="submission" date="2017-02" db="EMBL/GenBank/DDBJ databases">
        <authorList>
            <person name="Dridi B."/>
        </authorList>
    </citation>
    <scope>NUCLEOTIDE SEQUENCE [LARGE SCALE GENOMIC DNA]</scope>
    <source>
        <strain evidence="7">B Co 03.10</strain>
    </source>
</reference>
<feature type="active site" description="Proton donor/acceptor" evidence="5">
    <location>
        <position position="140"/>
    </location>
</feature>
<dbReference type="NCBIfam" id="TIGR01093">
    <property type="entry name" value="aroD"/>
    <property type="match status" value="1"/>
</dbReference>
<dbReference type="PANTHER" id="PTHR43699">
    <property type="entry name" value="3-DEHYDROQUINATE DEHYDRATASE"/>
    <property type="match status" value="1"/>
</dbReference>
<keyword evidence="4 5" id="KW-0704">Schiff base</keyword>
<dbReference type="Gene3D" id="3.20.20.70">
    <property type="entry name" value="Aldolase class I"/>
    <property type="match status" value="1"/>
</dbReference>
<evidence type="ECO:0000256" key="2">
    <source>
        <dbReference type="ARBA" id="ARBA00023141"/>
    </source>
</evidence>
<dbReference type="GO" id="GO:0009073">
    <property type="term" value="P:aromatic amino acid family biosynthetic process"/>
    <property type="evidence" value="ECO:0007669"/>
    <property type="project" value="UniProtKB-KW"/>
</dbReference>
<feature type="binding site" evidence="5">
    <location>
        <begin position="43"/>
        <end position="45"/>
    </location>
    <ligand>
        <name>3-dehydroquinate</name>
        <dbReference type="ChEBI" id="CHEBI:32364"/>
    </ligand>
</feature>
<dbReference type="InterPro" id="IPR013785">
    <property type="entry name" value="Aldolase_TIM"/>
</dbReference>
<feature type="binding site" evidence="5">
    <location>
        <position position="228"/>
    </location>
    <ligand>
        <name>3-dehydroquinate</name>
        <dbReference type="ChEBI" id="CHEBI:32364"/>
    </ligand>
</feature>
<dbReference type="AlphaFoldDB" id="A0A1X6XC14"/>
<keyword evidence="2 5" id="KW-0057">Aromatic amino acid biosynthesis</keyword>
<comment type="similarity">
    <text evidence="5">Belongs to the type-I 3-dehydroquinase family.</text>
</comment>
<feature type="binding site" evidence="5">
    <location>
        <position position="232"/>
    </location>
    <ligand>
        <name>3-dehydroquinate</name>
        <dbReference type="ChEBI" id="CHEBI:32364"/>
    </ligand>
</feature>
<feature type="binding site" evidence="5">
    <location>
        <position position="209"/>
    </location>
    <ligand>
        <name>3-dehydroquinate</name>
        <dbReference type="ChEBI" id="CHEBI:32364"/>
    </ligand>
</feature>
<dbReference type="GO" id="GO:0008652">
    <property type="term" value="P:amino acid biosynthetic process"/>
    <property type="evidence" value="ECO:0007669"/>
    <property type="project" value="UniProtKB-KW"/>
</dbReference>
<evidence type="ECO:0000313" key="6">
    <source>
        <dbReference type="EMBL" id="SLM96650.1"/>
    </source>
</evidence>
<dbReference type="GO" id="GO:0009423">
    <property type="term" value="P:chorismate biosynthetic process"/>
    <property type="evidence" value="ECO:0007669"/>
    <property type="project" value="UniProtKB-UniRule"/>
</dbReference>
<dbReference type="Pfam" id="PF01487">
    <property type="entry name" value="DHquinase_I"/>
    <property type="match status" value="1"/>
</dbReference>
<evidence type="ECO:0000256" key="3">
    <source>
        <dbReference type="ARBA" id="ARBA00023239"/>
    </source>
</evidence>
<evidence type="ECO:0000313" key="7">
    <source>
        <dbReference type="Proteomes" id="UP000196581"/>
    </source>
</evidence>
<sequence>MKPLPFVPDARPAIIVPILARTGEAAARQAIAASSHEGVDVFEWRIDPLFAPDRHEGREGIMAELERSYDAFARSQIPTLVTVRSEAEGGYCPVDAYADAVSAAISLAPEAVDVELGRGGSAELLSAARERGAATIASAHAWESTPSASELDELFAQMAGAGADVAKVAAMPHSMDDVLTLLGATWRASQAHEIPVIGIAMGELGRVTRLCGAEFGSAATFATVGTGSAPGQMTAEQVDMVRSILLRG</sequence>
<dbReference type="UniPathway" id="UPA00053">
    <property type="reaction ID" value="UER00086"/>
</dbReference>
<comment type="function">
    <text evidence="5">Involved in the third step of the chorismate pathway, which leads to the biosynthesis of aromatic amino acids. Catalyzes the cis-dehydration of 3-dehydroquinate (DHQ) and introduces the first double bond of the aromatic ring to yield 3-dehydroshikimate.</text>
</comment>
<accession>A0A1X6XC14</accession>
<dbReference type="GO" id="GO:0003855">
    <property type="term" value="F:3-dehydroquinate dehydratase activity"/>
    <property type="evidence" value="ECO:0007669"/>
    <property type="project" value="UniProtKB-UniRule"/>
</dbReference>
<gene>
    <name evidence="5" type="primary">aroD</name>
    <name evidence="6" type="ORF">FM105_06095</name>
</gene>
<organism evidence="6 7">
    <name type="scientific">Brevibacterium yomogidense</name>
    <dbReference type="NCBI Taxonomy" id="946573"/>
    <lineage>
        <taxon>Bacteria</taxon>
        <taxon>Bacillati</taxon>
        <taxon>Actinomycetota</taxon>
        <taxon>Actinomycetes</taxon>
        <taxon>Micrococcales</taxon>
        <taxon>Brevibacteriaceae</taxon>
        <taxon>Brevibacterium</taxon>
    </lineage>
</organism>
<keyword evidence="7" id="KW-1185">Reference proteome</keyword>
<dbReference type="CDD" id="cd00502">
    <property type="entry name" value="DHQase_I"/>
    <property type="match status" value="1"/>
</dbReference>